<accession>R7Q685</accession>
<dbReference type="Proteomes" id="UP000012073">
    <property type="component" value="Unassembled WGS sequence"/>
</dbReference>
<dbReference type="STRING" id="2769.R7Q685"/>
<proteinExistence type="predicted"/>
<dbReference type="InterPro" id="IPR011004">
    <property type="entry name" value="Trimer_LpxA-like_sf"/>
</dbReference>
<dbReference type="RefSeq" id="XP_005713311.1">
    <property type="nucleotide sequence ID" value="XM_005713254.1"/>
</dbReference>
<keyword evidence="2" id="KW-1185">Reference proteome</keyword>
<dbReference type="InterPro" id="IPR050484">
    <property type="entry name" value="Transf_Hexapept/Carb_Anhydrase"/>
</dbReference>
<dbReference type="EMBL" id="HG001648">
    <property type="protein sequence ID" value="CDF33509.1"/>
    <property type="molecule type" value="Genomic_DNA"/>
</dbReference>
<dbReference type="KEGG" id="ccp:CHC_T00010062001"/>
<dbReference type="OMA" id="ACTLEDE"/>
<dbReference type="PANTHER" id="PTHR13061">
    <property type="entry name" value="DYNACTIN SUBUNIT P25"/>
    <property type="match status" value="1"/>
</dbReference>
<dbReference type="SUPFAM" id="SSF51161">
    <property type="entry name" value="Trimeric LpxA-like enzymes"/>
    <property type="match status" value="1"/>
</dbReference>
<dbReference type="Gene3D" id="2.160.10.10">
    <property type="entry name" value="Hexapeptide repeat proteins"/>
    <property type="match status" value="1"/>
</dbReference>
<reference evidence="2" key="1">
    <citation type="journal article" date="2013" name="Proc. Natl. Acad. Sci. U.S.A.">
        <title>Genome structure and metabolic features in the red seaweed Chondrus crispus shed light on evolution of the Archaeplastida.</title>
        <authorList>
            <person name="Collen J."/>
            <person name="Porcel B."/>
            <person name="Carre W."/>
            <person name="Ball S.G."/>
            <person name="Chaparro C."/>
            <person name="Tonon T."/>
            <person name="Barbeyron T."/>
            <person name="Michel G."/>
            <person name="Noel B."/>
            <person name="Valentin K."/>
            <person name="Elias M."/>
            <person name="Artiguenave F."/>
            <person name="Arun A."/>
            <person name="Aury J.M."/>
            <person name="Barbosa-Neto J.F."/>
            <person name="Bothwell J.H."/>
            <person name="Bouget F.Y."/>
            <person name="Brillet L."/>
            <person name="Cabello-Hurtado F."/>
            <person name="Capella-Gutierrez S."/>
            <person name="Charrier B."/>
            <person name="Cladiere L."/>
            <person name="Cock J.M."/>
            <person name="Coelho S.M."/>
            <person name="Colleoni C."/>
            <person name="Czjzek M."/>
            <person name="Da Silva C."/>
            <person name="Delage L."/>
            <person name="Denoeud F."/>
            <person name="Deschamps P."/>
            <person name="Dittami S.M."/>
            <person name="Gabaldon T."/>
            <person name="Gachon C.M."/>
            <person name="Groisillier A."/>
            <person name="Herve C."/>
            <person name="Jabbari K."/>
            <person name="Katinka M."/>
            <person name="Kloareg B."/>
            <person name="Kowalczyk N."/>
            <person name="Labadie K."/>
            <person name="Leblanc C."/>
            <person name="Lopez P.J."/>
            <person name="McLachlan D.H."/>
            <person name="Meslet-Cladiere L."/>
            <person name="Moustafa A."/>
            <person name="Nehr Z."/>
            <person name="Nyvall Collen P."/>
            <person name="Panaud O."/>
            <person name="Partensky F."/>
            <person name="Poulain J."/>
            <person name="Rensing S.A."/>
            <person name="Rousvoal S."/>
            <person name="Samson G."/>
            <person name="Symeonidi A."/>
            <person name="Weissenbach J."/>
            <person name="Zambounis A."/>
            <person name="Wincker P."/>
            <person name="Boyen C."/>
        </authorList>
    </citation>
    <scope>NUCLEOTIDE SEQUENCE [LARGE SCALE GENOMIC DNA]</scope>
    <source>
        <strain evidence="2">cv. Stackhouse</strain>
    </source>
</reference>
<sequence>MRRAAYAAGMMIRETGQALDRVGSRLQGKYAFIEQLSRHRQVMNLRDSKPIISSDVFLAPSASVIGNVELHASSSVWYGAVIRGDTGPVTIGERAAVQDRAVIHAPSRVGAAATISCGAVVEAAAVGPNSVVGPAAVIAKGAVVGAGSMVAPGSYVAPGTEIADGELWSGVPAVRERTLSAQEQEAIKQASIDMANLASAHATEAGKTHEQIEAEKLRQELLDERSEDYNSHMGLIGKEADIVETQARVVEEDRRLQRQAGSA</sequence>
<name>R7Q685_CHOCR</name>
<dbReference type="GeneID" id="17321026"/>
<dbReference type="CDD" id="cd04645">
    <property type="entry name" value="LbH_gamma_CA_like"/>
    <property type="match status" value="1"/>
</dbReference>
<dbReference type="OrthoDB" id="25818at2759"/>
<dbReference type="PANTHER" id="PTHR13061:SF29">
    <property type="entry name" value="GAMMA CARBONIC ANHYDRASE-LIKE 1, MITOCHONDRIAL-RELATED"/>
    <property type="match status" value="1"/>
</dbReference>
<organism evidence="1 2">
    <name type="scientific">Chondrus crispus</name>
    <name type="common">Carrageen Irish moss</name>
    <name type="synonym">Polymorpha crispa</name>
    <dbReference type="NCBI Taxonomy" id="2769"/>
    <lineage>
        <taxon>Eukaryota</taxon>
        <taxon>Rhodophyta</taxon>
        <taxon>Florideophyceae</taxon>
        <taxon>Rhodymeniophycidae</taxon>
        <taxon>Gigartinales</taxon>
        <taxon>Gigartinaceae</taxon>
        <taxon>Chondrus</taxon>
    </lineage>
</organism>
<protein>
    <submittedName>
        <fullName evidence="1">Carbonic anhydrase, gamma type</fullName>
    </submittedName>
</protein>
<evidence type="ECO:0000313" key="1">
    <source>
        <dbReference type="EMBL" id="CDF33509.1"/>
    </source>
</evidence>
<dbReference type="AlphaFoldDB" id="R7Q685"/>
<evidence type="ECO:0000313" key="2">
    <source>
        <dbReference type="Proteomes" id="UP000012073"/>
    </source>
</evidence>
<gene>
    <name evidence="1" type="ORF">CHC_T00010062001</name>
</gene>
<dbReference type="Gramene" id="CDF33509">
    <property type="protein sequence ID" value="CDF33509"/>
    <property type="gene ID" value="CHC_T00010062001"/>
</dbReference>
<dbReference type="InterPro" id="IPR047324">
    <property type="entry name" value="LbH_gamma_CA-like"/>
</dbReference>